<evidence type="ECO:0000313" key="5">
    <source>
        <dbReference type="Proteomes" id="UP000215914"/>
    </source>
</evidence>
<dbReference type="InterPro" id="IPR000504">
    <property type="entry name" value="RRM_dom"/>
</dbReference>
<dbReference type="SUPFAM" id="SSF54928">
    <property type="entry name" value="RNA-binding domain, RBD"/>
    <property type="match status" value="1"/>
</dbReference>
<evidence type="ECO:0000313" key="4">
    <source>
        <dbReference type="EMBL" id="OTG35525.1"/>
    </source>
</evidence>
<accession>A0A251VIU7</accession>
<dbReference type="CDD" id="cd00590">
    <property type="entry name" value="RRM_SF"/>
    <property type="match status" value="1"/>
</dbReference>
<organism evidence="4 5">
    <name type="scientific">Helianthus annuus</name>
    <name type="common">Common sunflower</name>
    <dbReference type="NCBI Taxonomy" id="4232"/>
    <lineage>
        <taxon>Eukaryota</taxon>
        <taxon>Viridiplantae</taxon>
        <taxon>Streptophyta</taxon>
        <taxon>Embryophyta</taxon>
        <taxon>Tracheophyta</taxon>
        <taxon>Spermatophyta</taxon>
        <taxon>Magnoliopsida</taxon>
        <taxon>eudicotyledons</taxon>
        <taxon>Gunneridae</taxon>
        <taxon>Pentapetalae</taxon>
        <taxon>asterids</taxon>
        <taxon>campanulids</taxon>
        <taxon>Asterales</taxon>
        <taxon>Asteraceae</taxon>
        <taxon>Asteroideae</taxon>
        <taxon>Heliantheae alliance</taxon>
        <taxon>Heliantheae</taxon>
        <taxon>Helianthus</taxon>
    </lineage>
</organism>
<dbReference type="PANTHER" id="PTHR36309">
    <property type="entry name" value="RNA-BINDING (RRM/RBD/RNP MOTIFS) FAMILY PROTEIN"/>
    <property type="match status" value="1"/>
</dbReference>
<proteinExistence type="predicted"/>
<dbReference type="InterPro" id="IPR053316">
    <property type="entry name" value="Epigenetic_reg_gene_expr"/>
</dbReference>
<evidence type="ECO:0000259" key="2">
    <source>
        <dbReference type="PROSITE" id="PS50102"/>
    </source>
</evidence>
<dbReference type="InParanoid" id="A0A251VIU7"/>
<feature type="domain" description="RRM" evidence="2">
    <location>
        <begin position="104"/>
        <end position="186"/>
    </location>
</feature>
<reference evidence="3 5" key="1">
    <citation type="journal article" date="2017" name="Nature">
        <title>The sunflower genome provides insights into oil metabolism, flowering and Asterid evolution.</title>
        <authorList>
            <person name="Badouin H."/>
            <person name="Gouzy J."/>
            <person name="Grassa C.J."/>
            <person name="Murat F."/>
            <person name="Staton S.E."/>
            <person name="Cottret L."/>
            <person name="Lelandais-Briere C."/>
            <person name="Owens G.L."/>
            <person name="Carrere S."/>
            <person name="Mayjonade B."/>
            <person name="Legrand L."/>
            <person name="Gill N."/>
            <person name="Kane N.C."/>
            <person name="Bowers J.E."/>
            <person name="Hubner S."/>
            <person name="Bellec A."/>
            <person name="Berard A."/>
            <person name="Berges H."/>
            <person name="Blanchet N."/>
            <person name="Boniface M.C."/>
            <person name="Brunel D."/>
            <person name="Catrice O."/>
            <person name="Chaidir N."/>
            <person name="Claudel C."/>
            <person name="Donnadieu C."/>
            <person name="Faraut T."/>
            <person name="Fievet G."/>
            <person name="Helmstetter N."/>
            <person name="King M."/>
            <person name="Knapp S.J."/>
            <person name="Lai Z."/>
            <person name="Le Paslier M.C."/>
            <person name="Lippi Y."/>
            <person name="Lorenzon L."/>
            <person name="Mandel J.R."/>
            <person name="Marage G."/>
            <person name="Marchand G."/>
            <person name="Marquand E."/>
            <person name="Bret-Mestries E."/>
            <person name="Morien E."/>
            <person name="Nambeesan S."/>
            <person name="Nguyen T."/>
            <person name="Pegot-Espagnet P."/>
            <person name="Pouilly N."/>
            <person name="Raftis F."/>
            <person name="Sallet E."/>
            <person name="Schiex T."/>
            <person name="Thomas J."/>
            <person name="Vandecasteele C."/>
            <person name="Vares D."/>
            <person name="Vear F."/>
            <person name="Vautrin S."/>
            <person name="Crespi M."/>
            <person name="Mangin B."/>
            <person name="Burke J.M."/>
            <person name="Salse J."/>
            <person name="Munos S."/>
            <person name="Vincourt P."/>
            <person name="Rieseberg L.H."/>
            <person name="Langlade N.B."/>
        </authorList>
    </citation>
    <scope>NUCLEOTIDE SEQUENCE [LARGE SCALE GENOMIC DNA]</scope>
    <source>
        <strain evidence="5">cv. SF193</strain>
        <tissue evidence="3">Leaves</tissue>
    </source>
</reference>
<dbReference type="InterPro" id="IPR012677">
    <property type="entry name" value="Nucleotide-bd_a/b_plait_sf"/>
</dbReference>
<protein>
    <submittedName>
        <fullName evidence="4">Putative nucleotide-binding alpha-beta plait domain-containing protein</fullName>
    </submittedName>
    <submittedName>
        <fullName evidence="3">RNA recognition motif domain, nucleotide-binding alpha-beta plait domain superfamily</fullName>
    </submittedName>
</protein>
<dbReference type="Proteomes" id="UP000215914">
    <property type="component" value="Chromosome 2"/>
</dbReference>
<reference evidence="3" key="3">
    <citation type="submission" date="2020-06" db="EMBL/GenBank/DDBJ databases">
        <title>Helianthus annuus Genome sequencing and assembly Release 2.</title>
        <authorList>
            <person name="Gouzy J."/>
            <person name="Langlade N."/>
            <person name="Munos S."/>
        </authorList>
    </citation>
    <scope>NUCLEOTIDE SEQUENCE</scope>
    <source>
        <tissue evidence="3">Leaves</tissue>
    </source>
</reference>
<reference evidence="4" key="2">
    <citation type="submission" date="2017-02" db="EMBL/GenBank/DDBJ databases">
        <title>Sunflower complete genome.</title>
        <authorList>
            <person name="Langlade N."/>
            <person name="Munos S."/>
        </authorList>
    </citation>
    <scope>NUCLEOTIDE SEQUENCE [LARGE SCALE GENOMIC DNA]</scope>
    <source>
        <tissue evidence="4">Leaves</tissue>
    </source>
</reference>
<dbReference type="FunCoup" id="A0A251VIU7">
    <property type="interactions" value="1588"/>
</dbReference>
<dbReference type="EMBL" id="CM007891">
    <property type="protein sequence ID" value="OTG35525.1"/>
    <property type="molecule type" value="Genomic_DNA"/>
</dbReference>
<gene>
    <name evidence="4" type="ORF">HannXRQ_Chr02g0057701</name>
    <name evidence="3" type="ORF">HanXRQr2_Chr07g0298121</name>
</gene>
<dbReference type="Gene3D" id="3.30.70.330">
    <property type="match status" value="1"/>
</dbReference>
<dbReference type="AlphaFoldDB" id="A0A251VIU7"/>
<dbReference type="Gramene" id="mRNA:HanXRQr2_Chr07g0298121">
    <property type="protein sequence ID" value="mRNA:HanXRQr2_Chr07g0298121"/>
    <property type="gene ID" value="HanXRQr2_Chr07g0298121"/>
</dbReference>
<keyword evidence="5" id="KW-1185">Reference proteome</keyword>
<evidence type="ECO:0000313" key="3">
    <source>
        <dbReference type="EMBL" id="KAF5798881.1"/>
    </source>
</evidence>
<dbReference type="GO" id="GO:0003723">
    <property type="term" value="F:RNA binding"/>
    <property type="evidence" value="ECO:0007669"/>
    <property type="project" value="UniProtKB-UniRule"/>
</dbReference>
<dbReference type="InterPro" id="IPR035979">
    <property type="entry name" value="RBD_domain_sf"/>
</dbReference>
<evidence type="ECO:0000256" key="1">
    <source>
        <dbReference type="PROSITE-ProRule" id="PRU00176"/>
    </source>
</evidence>
<dbReference type="PROSITE" id="PS50102">
    <property type="entry name" value="RRM"/>
    <property type="match status" value="1"/>
</dbReference>
<dbReference type="Pfam" id="PF00076">
    <property type="entry name" value="RRM_1"/>
    <property type="match status" value="1"/>
</dbReference>
<name>A0A251VIU7_HELAN</name>
<keyword evidence="1" id="KW-0694">RNA-binding</keyword>
<dbReference type="SMART" id="SM00360">
    <property type="entry name" value="RRM"/>
    <property type="match status" value="1"/>
</dbReference>
<dbReference type="PANTHER" id="PTHR36309:SF1">
    <property type="entry name" value="RNA-BINDING (RRM_RBD_RNP MOTIFS) FAMILY PROTEIN"/>
    <property type="match status" value="1"/>
</dbReference>
<sequence length="283" mass="32890">MTISLARWADKTGYRKLLQLQNFTFSLIISQFFKICSSQYFTEPLETFHDGSQPSRRKIIAGIAAAYVTPSPIELPQKYYNIWHYSYLMEPSTEYVAFEEKVKKTIYIDNLSPQVTKAVLEYAINQFGNVKDVRFVPTYFASRGVCAALVEMESAKQAEEIICEMGDSPLMISGMPRPVRARKARVEMFEDRPKKYPRTIVSRWMDPSHQNFELAEKIKDLTKKHAAEAQYLMELQLEEEEKLHKQQGETLKTNYKKYELIDDADGNVKRLKAEYGMTLNDHH</sequence>
<dbReference type="EMBL" id="MNCJ02000322">
    <property type="protein sequence ID" value="KAF5798881.1"/>
    <property type="molecule type" value="Genomic_DNA"/>
</dbReference>